<feature type="region of interest" description="Disordered" evidence="1">
    <location>
        <begin position="35"/>
        <end position="116"/>
    </location>
</feature>
<evidence type="ECO:0000313" key="3">
    <source>
        <dbReference type="Proteomes" id="UP000321464"/>
    </source>
</evidence>
<feature type="region of interest" description="Disordered" evidence="1">
    <location>
        <begin position="130"/>
        <end position="227"/>
    </location>
</feature>
<proteinExistence type="predicted"/>
<dbReference type="EMBL" id="BJYR01000003">
    <property type="protein sequence ID" value="GEN98727.1"/>
    <property type="molecule type" value="Genomic_DNA"/>
</dbReference>
<feature type="compositionally biased region" description="Low complexity" evidence="1">
    <location>
        <begin position="79"/>
        <end position="98"/>
    </location>
</feature>
<gene>
    <name evidence="2" type="ORF">NSE01_05600</name>
</gene>
<dbReference type="AlphaFoldDB" id="A0A512AG98"/>
<dbReference type="Proteomes" id="UP000321464">
    <property type="component" value="Unassembled WGS sequence"/>
</dbReference>
<keyword evidence="3" id="KW-1185">Reference proteome</keyword>
<reference evidence="2 3" key="1">
    <citation type="submission" date="2019-07" db="EMBL/GenBank/DDBJ databases">
        <title>Whole genome shotgun sequence of Novosphingobium sediminis NBRC 106119.</title>
        <authorList>
            <person name="Hosoyama A."/>
            <person name="Uohara A."/>
            <person name="Ohji S."/>
            <person name="Ichikawa N."/>
        </authorList>
    </citation>
    <scope>NUCLEOTIDE SEQUENCE [LARGE SCALE GENOMIC DNA]</scope>
    <source>
        <strain evidence="2 3">NBRC 106119</strain>
    </source>
</reference>
<feature type="compositionally biased region" description="Low complexity" evidence="1">
    <location>
        <begin position="191"/>
        <end position="212"/>
    </location>
</feature>
<evidence type="ECO:0000313" key="2">
    <source>
        <dbReference type="EMBL" id="GEN98727.1"/>
    </source>
</evidence>
<name>A0A512AG98_9SPHN</name>
<accession>A0A512AG98</accession>
<dbReference type="RefSeq" id="WP_147158113.1">
    <property type="nucleotide sequence ID" value="NZ_BJYR01000003.1"/>
</dbReference>
<protein>
    <submittedName>
        <fullName evidence="2">Uncharacterized protein</fullName>
    </submittedName>
</protein>
<comment type="caution">
    <text evidence="2">The sequence shown here is derived from an EMBL/GenBank/DDBJ whole genome shotgun (WGS) entry which is preliminary data.</text>
</comment>
<organism evidence="2 3">
    <name type="scientific">Novosphingobium sediminis</name>
    <dbReference type="NCBI Taxonomy" id="707214"/>
    <lineage>
        <taxon>Bacteria</taxon>
        <taxon>Pseudomonadati</taxon>
        <taxon>Pseudomonadota</taxon>
        <taxon>Alphaproteobacteria</taxon>
        <taxon>Sphingomonadales</taxon>
        <taxon>Sphingomonadaceae</taxon>
        <taxon>Novosphingobium</taxon>
    </lineage>
</organism>
<sequence length="262" mass="26861">MNYRERLLSRAAAVPRSGGEALFDPFAQVAAWLPEETAQSSPIAPASPQILPQGEPTARASEVLSHPPAPLAQPIRPQPNSASAASPAPERSAAAPAALTDKPGAVPPAVTPPDPLAIADAFFNEIAPNLARSPSYAATPATSEREPLQPGKQTAPAETPAIRAAPALPPAPSAPLQASHTVVPPKPAEAPLPRAAAQAARRSAPPTEARPAPQRPERARKPQPPLIDAARDARVIAVSSSAAPRSDLAHSLGILRFGIGQG</sequence>
<feature type="compositionally biased region" description="Pro residues" evidence="1">
    <location>
        <begin position="105"/>
        <end position="115"/>
    </location>
</feature>
<evidence type="ECO:0000256" key="1">
    <source>
        <dbReference type="SAM" id="MobiDB-lite"/>
    </source>
</evidence>